<evidence type="ECO:0008006" key="5">
    <source>
        <dbReference type="Google" id="ProtNLM"/>
    </source>
</evidence>
<feature type="region of interest" description="Disordered" evidence="2">
    <location>
        <begin position="35"/>
        <end position="75"/>
    </location>
</feature>
<keyword evidence="4" id="KW-1185">Reference proteome</keyword>
<dbReference type="OrthoDB" id="124765at2759"/>
<evidence type="ECO:0000313" key="4">
    <source>
        <dbReference type="Proteomes" id="UP000794436"/>
    </source>
</evidence>
<protein>
    <recommendedName>
        <fullName evidence="5">M96 mating-specific protein family</fullName>
    </recommendedName>
</protein>
<accession>A0A8K1FL67</accession>
<name>A0A8K1FL67_PYTOL</name>
<feature type="coiled-coil region" evidence="1">
    <location>
        <begin position="135"/>
        <end position="162"/>
    </location>
</feature>
<feature type="compositionally biased region" description="Basic and acidic residues" evidence="2">
    <location>
        <begin position="51"/>
        <end position="71"/>
    </location>
</feature>
<keyword evidence="1" id="KW-0175">Coiled coil</keyword>
<dbReference type="AlphaFoldDB" id="A0A8K1FL67"/>
<comment type="caution">
    <text evidence="3">The sequence shown here is derived from an EMBL/GenBank/DDBJ whole genome shotgun (WGS) entry which is preliminary data.</text>
</comment>
<proteinExistence type="predicted"/>
<sequence>METVTHMKMSTEADADTLAAVLAYIDEYADQEEFKGAFSSDDTTASSSRGSYEDGHPSNEPPTRRVTEKSTAHNRARYRQRLELVALREEEATLRKQLEELRLVKQMEATAEHVEMTIRSRALRQGMLTAWKDVSSRQLKRRQAAEEENARLKKRAREQRHVVKMLKNFIEQQIRRVNHPLASSSLYSPAQEDSRRMMSMFAELLTDLKGIHATTNLWLQKSDSYCLADGRYVESRIVPLSPTQVVVEIVDVRLLPFPFDAMGDGYWSRAISKPCKVVHSFFHEETQVEGRDTVFSGKAYHNDRGIAGSGNVRLRSHTSTQKFQDPDQIIIANASRSDSLQVDSQDVHGVHLREQYWNIFRPPEPTANEACLLLSFGNVLLTVDPGKHGAPQAVPILTQYFQSRMHDVVDHNVSAAEEWLLQSSL</sequence>
<organism evidence="3 4">
    <name type="scientific">Pythium oligandrum</name>
    <name type="common">Mycoparasitic fungus</name>
    <dbReference type="NCBI Taxonomy" id="41045"/>
    <lineage>
        <taxon>Eukaryota</taxon>
        <taxon>Sar</taxon>
        <taxon>Stramenopiles</taxon>
        <taxon>Oomycota</taxon>
        <taxon>Peronosporomycetes</taxon>
        <taxon>Pythiales</taxon>
        <taxon>Pythiaceae</taxon>
        <taxon>Pythium</taxon>
    </lineage>
</organism>
<evidence type="ECO:0000313" key="3">
    <source>
        <dbReference type="EMBL" id="TMW67905.1"/>
    </source>
</evidence>
<evidence type="ECO:0000256" key="2">
    <source>
        <dbReference type="SAM" id="MobiDB-lite"/>
    </source>
</evidence>
<dbReference type="EMBL" id="SPLM01000003">
    <property type="protein sequence ID" value="TMW67905.1"/>
    <property type="molecule type" value="Genomic_DNA"/>
</dbReference>
<evidence type="ECO:0000256" key="1">
    <source>
        <dbReference type="SAM" id="Coils"/>
    </source>
</evidence>
<dbReference type="Proteomes" id="UP000794436">
    <property type="component" value="Unassembled WGS sequence"/>
</dbReference>
<feature type="compositionally biased region" description="Low complexity" evidence="2">
    <location>
        <begin position="36"/>
        <end position="50"/>
    </location>
</feature>
<gene>
    <name evidence="3" type="ORF">Poli38472_007577</name>
</gene>
<reference evidence="3" key="1">
    <citation type="submission" date="2019-03" db="EMBL/GenBank/DDBJ databases">
        <title>Long read genome sequence of the mycoparasitic Pythium oligandrum ATCC 38472 isolated from sugarbeet rhizosphere.</title>
        <authorList>
            <person name="Gaulin E."/>
        </authorList>
    </citation>
    <scope>NUCLEOTIDE SEQUENCE</scope>
    <source>
        <strain evidence="3">ATCC 38472_TT</strain>
    </source>
</reference>